<dbReference type="Proteomes" id="UP000019140">
    <property type="component" value="Unassembled WGS sequence"/>
</dbReference>
<keyword evidence="2" id="KW-1185">Reference proteome</keyword>
<sequence>MLGHQPGSMANWNPLPQHTGTLIQFLDIVEKERGFRLIVATFSDTAYRSQMIAHLSKFITGNTCLDIEAEHDFSEVLNQLYCLPSNTVLVQVLGATAWLQDPARATDLLHGLNYQREQFAANCPFVIVLWLYDAQVRELAQNAPDMWAWRTAVLDFTLLPETETILTQREIVTDQADSHERRQRLADIETYLNEKPERYASDASLFREMARIYVLLGEIPQAEEASRNACDISREHNDKKGIALAVGFLAQIFMMRGELDEALRIRTEEELPVYERLGEMRLVAITKGKIADILQLRGELDEALRIRTEEELPVYEQLGEVRLVAITKGEIADILQLRGELDEALRIRTEEELPVYERLGEVRLVAVTLNALFDLYWETEEFQNAYEAISRAFTIVVQLGIPDGVSAVGFKLGRALIAKQPEEAKNVLMQSRDAAARLGQADRVKAIDTLLAQQIEVANDT</sequence>
<dbReference type="PATRIC" id="fig|1429439.4.peg.7121"/>
<evidence type="ECO:0000313" key="1">
    <source>
        <dbReference type="EMBL" id="ETW98678.1"/>
    </source>
</evidence>
<accession>W4LKQ0</accession>
<dbReference type="SUPFAM" id="SSF48452">
    <property type="entry name" value="TPR-like"/>
    <property type="match status" value="1"/>
</dbReference>
<reference evidence="1 2" key="1">
    <citation type="journal article" date="2014" name="Nature">
        <title>An environmental bacterial taxon with a large and distinct metabolic repertoire.</title>
        <authorList>
            <person name="Wilson M.C."/>
            <person name="Mori T."/>
            <person name="Ruckert C."/>
            <person name="Uria A.R."/>
            <person name="Helf M.J."/>
            <person name="Takada K."/>
            <person name="Gernert C."/>
            <person name="Steffens U.A."/>
            <person name="Heycke N."/>
            <person name="Schmitt S."/>
            <person name="Rinke C."/>
            <person name="Helfrich E.J."/>
            <person name="Brachmann A.O."/>
            <person name="Gurgui C."/>
            <person name="Wakimoto T."/>
            <person name="Kracht M."/>
            <person name="Crusemann M."/>
            <person name="Hentschel U."/>
            <person name="Abe I."/>
            <person name="Matsunaga S."/>
            <person name="Kalinowski J."/>
            <person name="Takeyama H."/>
            <person name="Piel J."/>
        </authorList>
    </citation>
    <scope>NUCLEOTIDE SEQUENCE [LARGE SCALE GENOMIC DNA]</scope>
    <source>
        <strain evidence="2">TSY2</strain>
    </source>
</reference>
<comment type="caution">
    <text evidence="1">The sequence shown here is derived from an EMBL/GenBank/DDBJ whole genome shotgun (WGS) entry which is preliminary data.</text>
</comment>
<dbReference type="HOGENOM" id="CLU_592758_0_0_7"/>
<proteinExistence type="predicted"/>
<dbReference type="AlphaFoldDB" id="W4LKQ0"/>
<evidence type="ECO:0000313" key="2">
    <source>
        <dbReference type="Proteomes" id="UP000019140"/>
    </source>
</evidence>
<dbReference type="InterPro" id="IPR011990">
    <property type="entry name" value="TPR-like_helical_dom_sf"/>
</dbReference>
<protein>
    <submittedName>
        <fullName evidence="1">Uncharacterized protein</fullName>
    </submittedName>
</protein>
<dbReference type="Gene3D" id="1.25.40.10">
    <property type="entry name" value="Tetratricopeptide repeat domain"/>
    <property type="match status" value="1"/>
</dbReference>
<name>W4LKQ0_9BACT</name>
<organism evidence="1 2">
    <name type="scientific">Candidatus Entotheonella gemina</name>
    <dbReference type="NCBI Taxonomy" id="1429439"/>
    <lineage>
        <taxon>Bacteria</taxon>
        <taxon>Pseudomonadati</taxon>
        <taxon>Nitrospinota/Tectimicrobiota group</taxon>
        <taxon>Candidatus Tectimicrobiota</taxon>
        <taxon>Candidatus Entotheonellia</taxon>
        <taxon>Candidatus Entotheonellales</taxon>
        <taxon>Candidatus Entotheonellaceae</taxon>
        <taxon>Candidatus Entotheonella</taxon>
    </lineage>
</organism>
<dbReference type="EMBL" id="AZHX01001923">
    <property type="protein sequence ID" value="ETW98678.1"/>
    <property type="molecule type" value="Genomic_DNA"/>
</dbReference>
<gene>
    <name evidence="1" type="ORF">ETSY2_42430</name>
</gene>